<name>A0A0E9QVA7_ANGAN</name>
<accession>A0A0E9QVA7</accession>
<sequence length="38" mass="4586">MALSVPPLWVSKLKGIWERFYLLFKQAHHNPYQTLQNM</sequence>
<reference evidence="1" key="1">
    <citation type="submission" date="2014-11" db="EMBL/GenBank/DDBJ databases">
        <authorList>
            <person name="Amaro Gonzalez C."/>
        </authorList>
    </citation>
    <scope>NUCLEOTIDE SEQUENCE</scope>
</reference>
<dbReference type="AlphaFoldDB" id="A0A0E9QVA7"/>
<reference evidence="1" key="2">
    <citation type="journal article" date="2015" name="Fish Shellfish Immunol.">
        <title>Early steps in the European eel (Anguilla anguilla)-Vibrio vulnificus interaction in the gills: Role of the RtxA13 toxin.</title>
        <authorList>
            <person name="Callol A."/>
            <person name="Pajuelo D."/>
            <person name="Ebbesson L."/>
            <person name="Teles M."/>
            <person name="MacKenzie S."/>
            <person name="Amaro C."/>
        </authorList>
    </citation>
    <scope>NUCLEOTIDE SEQUENCE</scope>
</reference>
<protein>
    <submittedName>
        <fullName evidence="1">Uncharacterized protein</fullName>
    </submittedName>
</protein>
<proteinExistence type="predicted"/>
<dbReference type="EMBL" id="GBXM01088529">
    <property type="protein sequence ID" value="JAH20048.1"/>
    <property type="molecule type" value="Transcribed_RNA"/>
</dbReference>
<evidence type="ECO:0000313" key="1">
    <source>
        <dbReference type="EMBL" id="JAH20048.1"/>
    </source>
</evidence>
<organism evidence="1">
    <name type="scientific">Anguilla anguilla</name>
    <name type="common">European freshwater eel</name>
    <name type="synonym">Muraena anguilla</name>
    <dbReference type="NCBI Taxonomy" id="7936"/>
    <lineage>
        <taxon>Eukaryota</taxon>
        <taxon>Metazoa</taxon>
        <taxon>Chordata</taxon>
        <taxon>Craniata</taxon>
        <taxon>Vertebrata</taxon>
        <taxon>Euteleostomi</taxon>
        <taxon>Actinopterygii</taxon>
        <taxon>Neopterygii</taxon>
        <taxon>Teleostei</taxon>
        <taxon>Anguilliformes</taxon>
        <taxon>Anguillidae</taxon>
        <taxon>Anguilla</taxon>
    </lineage>
</organism>